<keyword evidence="4" id="KW-1185">Reference proteome</keyword>
<gene>
    <name evidence="3" type="ORF">CCMP2556_LOCUS53612</name>
</gene>
<dbReference type="SUPFAM" id="SSF52047">
    <property type="entry name" value="RNI-like"/>
    <property type="match status" value="1"/>
</dbReference>
<keyword evidence="1" id="KW-0547">Nucleotide-binding</keyword>
<dbReference type="SMART" id="SM00129">
    <property type="entry name" value="KISc"/>
    <property type="match status" value="1"/>
</dbReference>
<dbReference type="Pfam" id="PF00225">
    <property type="entry name" value="Kinesin"/>
    <property type="match status" value="1"/>
</dbReference>
<feature type="domain" description="Kinesin motor" evidence="2">
    <location>
        <begin position="516"/>
        <end position="848"/>
    </location>
</feature>
<keyword evidence="1" id="KW-0505">Motor protein</keyword>
<dbReference type="Gene3D" id="3.40.850.10">
    <property type="entry name" value="Kinesin motor domain"/>
    <property type="match status" value="1"/>
</dbReference>
<dbReference type="Gene3D" id="3.10.450.50">
    <property type="match status" value="1"/>
</dbReference>
<evidence type="ECO:0000313" key="3">
    <source>
        <dbReference type="EMBL" id="CAK9115878.1"/>
    </source>
</evidence>
<comment type="caution">
    <text evidence="3">The sequence shown here is derived from an EMBL/GenBank/DDBJ whole genome shotgun (WGS) entry which is preliminary data.</text>
</comment>
<dbReference type="Pfam" id="PF03016">
    <property type="entry name" value="Exostosin_GT47"/>
    <property type="match status" value="1"/>
</dbReference>
<dbReference type="PANTHER" id="PTHR24115">
    <property type="entry name" value="KINESIN-RELATED"/>
    <property type="match status" value="1"/>
</dbReference>
<keyword evidence="1" id="KW-0067">ATP-binding</keyword>
<name>A0ABP0SU44_9DINO</name>
<feature type="binding site" evidence="1">
    <location>
        <begin position="595"/>
        <end position="602"/>
    </location>
    <ligand>
        <name>ATP</name>
        <dbReference type="ChEBI" id="CHEBI:30616"/>
    </ligand>
</feature>
<dbReference type="InterPro" id="IPR040911">
    <property type="entry name" value="Exostosin_GT47"/>
</dbReference>
<organism evidence="3 4">
    <name type="scientific">Durusdinium trenchii</name>
    <dbReference type="NCBI Taxonomy" id="1381693"/>
    <lineage>
        <taxon>Eukaryota</taxon>
        <taxon>Sar</taxon>
        <taxon>Alveolata</taxon>
        <taxon>Dinophyceae</taxon>
        <taxon>Suessiales</taxon>
        <taxon>Symbiodiniaceae</taxon>
        <taxon>Durusdinium</taxon>
    </lineage>
</organism>
<dbReference type="InterPro" id="IPR006553">
    <property type="entry name" value="Leu-rich_rpt_Cys-con_subtyp"/>
</dbReference>
<dbReference type="PANTHER" id="PTHR24115:SF1004">
    <property type="entry name" value="KINESIN-LIKE PROTEIN KIF15"/>
    <property type="match status" value="1"/>
</dbReference>
<dbReference type="Pfam" id="PF13474">
    <property type="entry name" value="SnoaL_3"/>
    <property type="match status" value="1"/>
</dbReference>
<dbReference type="InterPro" id="IPR032710">
    <property type="entry name" value="NTF2-like_dom_sf"/>
</dbReference>
<sequence length="1641" mass="180803">MVGWWVSLVSVTAAWRLLEKNCWPDFSAHYALCCQEGIPPDARCFDEARTYERCCGCPDSGRLSFGETLSRQFFGPLLCDGPETTPSVHTHRDDFWVSHRGTVRLLRVFIYPLPRMFNADLLNRLQLGGWMTGSECDYGLTPCTEAAWNGLFSVNRQFATEVIILLKFLAAPEGVLTEDPNEADLFVVPYFAKTDCAESGNAGRDPCWGKCKCATAVKHLFAALPHFSWRTRGRHLFLATGDIKDLPVEIQSQPLLLSLGASFCGGHIVVPSPNLDPDLQPGAKMEDKEALGREPERHIFAYWFGSIDKVWRKRVVSQMQKHKQTIDAKNVVIHGIDGDYEARDIWQTSATSPQMVLEEMMRSVFCPVIQGDVPHQKRLFDAMLTGCLPVVIAFHSHVPGHVSWWLPGGPPAERMVPFWSAIDYRSFVVEVPEQEVRAGEFMTPLMRMGLLEIQRRREAMWSTGTASIQYWRRREPDQRPISAYAVAAAQRHYTSSGQGPPNGGTRQVFQSQLSKRSRLAVKILPGAARHRGITVAIPRRGRAGAEEHSFRRLDYVLSSDKGQEAVFHELRAMLPSASPGGLAGPPQSACILAYGQTGSGKTHTMHGGSGEENWGLVPRVLSEVFQLAGASGATVSLSAVEIYNDTAYDLLDGAATSAGEAANESAGRAFSAGRLPPPPGLNFRLGCQCALGQATSVDVLAMEEAEALLLQAAERRSTRSTCFNATSSRSHSLVFVHASLPGAHGEPALRLAFVDLAGSERLPAEAGGAVAEESRHINLSLSALGSVIHALRHRANHLPYRACLLTRLLEPFFKASGRVLLCVCISPERRHAQETLCSMAFADRASRATLGAESAQEVQRGEALDTVRELHAVLRMTIRDLIPQCVGMRNTTRLPDWLAAEVLAYMPEHGGAMFVCRAWAEMCLSYKWWGRVFRKSPSLATRVLHFLSSKMEAAGVCKTWWQATGCYRVTMEASSAKVLEAGQRVWSAASAKTRSDIWKALLAAGGGSEVASKPLALIRECVVTGAPKPEALRQVLRRCLELRLVEVAEPGLASHVCAGLMHCTKLRALKLGLTLVPNITNLRQVLQACKQLRVLSLSSNADHLVSLQYLSEELPKTCSLRELTVGRCNTTWKDIEALCKSAKMLQHLRLPQSFIEVGGPLNPPPLVPLARLKLRCVDFRVHYGRAHKNRAWLTDDMFGILGQMRHLRELRVDGQKLLSDRCFWFLRRHHFRLRLLHFSGCRPMCGESVFGLLHLCEGLESIRLPTIIVGQSERRLGVAGANRWCQGLRCAWLREFSVDAWPSLEDSGVQMLVARCPQLRALWLRQAPRLSDDAVTYAAGLEKLKSLSLASAAGLTDRCLQELLGSRLRSLDLSCCRQLTEGAVAEFASKVADTSGPQLQSLQLEGCPNLGRAAAEALLGCAVFEAAGRYLWFPAFAGASAKQRQCRAVMLASDEEALAETRATIGMEGDVGRLRAQALNLKWQALVGEEADEVSPATKLQKTAEAVLQANQAFYAAFNSKDLDAMSKLWACEVTKWGPLLVFQDADESFKMMCSCTHPHNRRVQGRPEIVTSWNRIFSSSTLPTLQITDERVLVTSGDMAIVVCKEETSNGGLHEATNTFARSRGGDWYIVGHQAGPVMM</sequence>
<protein>
    <recommendedName>
        <fullName evidence="2">Kinesin motor domain-containing protein</fullName>
    </recommendedName>
</protein>
<dbReference type="InterPro" id="IPR032675">
    <property type="entry name" value="LRR_dom_sf"/>
</dbReference>
<dbReference type="SUPFAM" id="SSF54427">
    <property type="entry name" value="NTF2-like"/>
    <property type="match status" value="1"/>
</dbReference>
<dbReference type="Gene3D" id="3.80.10.10">
    <property type="entry name" value="Ribonuclease Inhibitor"/>
    <property type="match status" value="2"/>
</dbReference>
<dbReference type="InterPro" id="IPR027640">
    <property type="entry name" value="Kinesin-like_fam"/>
</dbReference>
<evidence type="ECO:0000256" key="1">
    <source>
        <dbReference type="PROSITE-ProRule" id="PRU00283"/>
    </source>
</evidence>
<dbReference type="InterPro" id="IPR027417">
    <property type="entry name" value="P-loop_NTPase"/>
</dbReference>
<dbReference type="InterPro" id="IPR036961">
    <property type="entry name" value="Kinesin_motor_dom_sf"/>
</dbReference>
<dbReference type="InterPro" id="IPR001752">
    <property type="entry name" value="Kinesin_motor_dom"/>
</dbReference>
<reference evidence="3 4" key="1">
    <citation type="submission" date="2024-02" db="EMBL/GenBank/DDBJ databases">
        <authorList>
            <person name="Chen Y."/>
            <person name="Shah S."/>
            <person name="Dougan E. K."/>
            <person name="Thang M."/>
            <person name="Chan C."/>
        </authorList>
    </citation>
    <scope>NUCLEOTIDE SEQUENCE [LARGE SCALE GENOMIC DNA]</scope>
</reference>
<comment type="similarity">
    <text evidence="1">Belongs to the TRAFAC class myosin-kinesin ATPase superfamily. Kinesin family.</text>
</comment>
<dbReference type="InterPro" id="IPR037401">
    <property type="entry name" value="SnoaL-like"/>
</dbReference>
<evidence type="ECO:0000313" key="4">
    <source>
        <dbReference type="Proteomes" id="UP001642484"/>
    </source>
</evidence>
<dbReference type="PROSITE" id="PS50067">
    <property type="entry name" value="KINESIN_MOTOR_2"/>
    <property type="match status" value="1"/>
</dbReference>
<dbReference type="PRINTS" id="PR00380">
    <property type="entry name" value="KINESINHEAVY"/>
</dbReference>
<proteinExistence type="inferred from homology"/>
<accession>A0ABP0SU44</accession>
<dbReference type="EMBL" id="CAXAMN010028251">
    <property type="protein sequence ID" value="CAK9115878.1"/>
    <property type="molecule type" value="Genomic_DNA"/>
</dbReference>
<dbReference type="SMART" id="SM00367">
    <property type="entry name" value="LRR_CC"/>
    <property type="match status" value="4"/>
</dbReference>
<evidence type="ECO:0000259" key="2">
    <source>
        <dbReference type="PROSITE" id="PS50067"/>
    </source>
</evidence>
<dbReference type="Proteomes" id="UP001642484">
    <property type="component" value="Unassembled WGS sequence"/>
</dbReference>
<dbReference type="SUPFAM" id="SSF52540">
    <property type="entry name" value="P-loop containing nucleoside triphosphate hydrolases"/>
    <property type="match status" value="1"/>
</dbReference>